<evidence type="ECO:0000313" key="2">
    <source>
        <dbReference type="EMBL" id="OEE62274.1"/>
    </source>
</evidence>
<organism evidence="2 3">
    <name type="scientific">Enterovibrio norvegicus FF-454</name>
    <dbReference type="NCBI Taxonomy" id="1185651"/>
    <lineage>
        <taxon>Bacteria</taxon>
        <taxon>Pseudomonadati</taxon>
        <taxon>Pseudomonadota</taxon>
        <taxon>Gammaproteobacteria</taxon>
        <taxon>Vibrionales</taxon>
        <taxon>Vibrionaceae</taxon>
        <taxon>Enterovibrio</taxon>
    </lineage>
</organism>
<gene>
    <name evidence="2" type="ORF">A1OK_01830</name>
</gene>
<dbReference type="EMBL" id="AJWN02000040">
    <property type="protein sequence ID" value="OEE62274.1"/>
    <property type="molecule type" value="Genomic_DNA"/>
</dbReference>
<feature type="domain" description="Gamma-glutamylcyclotransferase AIG2-like" evidence="1">
    <location>
        <begin position="3"/>
        <end position="105"/>
    </location>
</feature>
<dbReference type="Proteomes" id="UP000095039">
    <property type="component" value="Unassembled WGS sequence"/>
</dbReference>
<dbReference type="Gene3D" id="3.10.490.10">
    <property type="entry name" value="Gamma-glutamyl cyclotransferase-like"/>
    <property type="match status" value="1"/>
</dbReference>
<dbReference type="AlphaFoldDB" id="A0A1E5C9R4"/>
<protein>
    <recommendedName>
        <fullName evidence="1">Gamma-glutamylcyclotransferase AIG2-like domain-containing protein</fullName>
    </recommendedName>
</protein>
<reference evidence="2 3" key="1">
    <citation type="journal article" date="2012" name="Science">
        <title>Ecological populations of bacteria act as socially cohesive units of antibiotic production and resistance.</title>
        <authorList>
            <person name="Cordero O.X."/>
            <person name="Wildschutte H."/>
            <person name="Kirkup B."/>
            <person name="Proehl S."/>
            <person name="Ngo L."/>
            <person name="Hussain F."/>
            <person name="Le Roux F."/>
            <person name="Mincer T."/>
            <person name="Polz M.F."/>
        </authorList>
    </citation>
    <scope>NUCLEOTIDE SEQUENCE [LARGE SCALE GENOMIC DNA]</scope>
    <source>
        <strain evidence="2 3">FF-454</strain>
    </source>
</reference>
<dbReference type="Pfam" id="PF06094">
    <property type="entry name" value="GGACT"/>
    <property type="match status" value="1"/>
</dbReference>
<dbReference type="InterPro" id="IPR036568">
    <property type="entry name" value="GGCT-like_sf"/>
</dbReference>
<evidence type="ECO:0000313" key="3">
    <source>
        <dbReference type="Proteomes" id="UP000095039"/>
    </source>
</evidence>
<comment type="caution">
    <text evidence="2">The sequence shown here is derived from an EMBL/GenBank/DDBJ whole genome shotgun (WGS) entry which is preliminary data.</text>
</comment>
<proteinExistence type="predicted"/>
<sequence length="188" mass="20968">MYIFGYGSLINDESRRLTGETGKAFPALVSGLQRHWSKVSTAKMSPLVVREGNGYCNGVLIHIDDSALDVFDIREAGYKRILLDSERVKVLDDAFVIDGPVYVYVTEEVITPCTVQPVVQSYVDTVMAGCLRYSADFAQTFVTTTHGWQYPRLNDRSRPLYQRVAGVRSEDRPVIDALLVGWEPTAGV</sequence>
<dbReference type="RefSeq" id="WP_016962235.1">
    <property type="nucleotide sequence ID" value="NZ_AJWN02000040.1"/>
</dbReference>
<dbReference type="InterPro" id="IPR013024">
    <property type="entry name" value="GGCT-like"/>
</dbReference>
<dbReference type="SUPFAM" id="SSF110857">
    <property type="entry name" value="Gamma-glutamyl cyclotransferase-like"/>
    <property type="match status" value="1"/>
</dbReference>
<name>A0A1E5C9R4_9GAMM</name>
<dbReference type="InterPro" id="IPR009288">
    <property type="entry name" value="AIG2-like_dom"/>
</dbReference>
<keyword evidence="3" id="KW-1185">Reference proteome</keyword>
<evidence type="ECO:0000259" key="1">
    <source>
        <dbReference type="Pfam" id="PF06094"/>
    </source>
</evidence>
<accession>A0A1E5C9R4</accession>
<dbReference type="CDD" id="cd06661">
    <property type="entry name" value="GGCT_like"/>
    <property type="match status" value="1"/>
</dbReference>